<name>F2V0N0_ACTVI</name>
<reference evidence="1 2" key="2">
    <citation type="submission" date="2011-10" db="EMBL/GenBank/DDBJ databases">
        <title>The Genome Sequence of Actinomyces viscosus C505.</title>
        <authorList>
            <consortium name="The Broad Institute Genome Sequencing Platform"/>
            <consortium name="The Broad Institute Genome Sequencing Center for Infectious Disease"/>
            <person name="Earl A."/>
            <person name="Ward D."/>
            <person name="Feldgarden M."/>
            <person name="Gevers D."/>
            <person name="Sibley C.D."/>
            <person name="Field T.R."/>
            <person name="Grinwis M."/>
            <person name="Eshaghurshan C.S."/>
            <person name="Surette M.G."/>
            <person name="Young S.K."/>
            <person name="Zeng Q."/>
            <person name="Gargeya S."/>
            <person name="Fitzgerald M."/>
            <person name="Haas B."/>
            <person name="Abouelleil A."/>
            <person name="Alvarado L."/>
            <person name="Arachchi H.M."/>
            <person name="Berlin A."/>
            <person name="Brown A."/>
            <person name="Chapman S.B."/>
            <person name="Chen Z."/>
            <person name="Dunbar C."/>
            <person name="Freedman E."/>
            <person name="Gearin G."/>
            <person name="Goldberg J."/>
            <person name="Griggs A."/>
            <person name="Gujja S."/>
            <person name="Heiman D."/>
            <person name="Howarth C."/>
            <person name="Larson L."/>
            <person name="Lui A."/>
            <person name="MacDonald P.J.P."/>
            <person name="Montmayeur A."/>
            <person name="Murphy C."/>
            <person name="Neiman D."/>
            <person name="Pearson M."/>
            <person name="Priest M."/>
            <person name="Roberts A."/>
            <person name="Saif S."/>
            <person name="Shea T."/>
            <person name="Shenoy N."/>
            <person name="Sisk P."/>
            <person name="Stolte C."/>
            <person name="Sykes S."/>
            <person name="Wortman J."/>
            <person name="Nusbaum C."/>
            <person name="Birren B."/>
        </authorList>
    </citation>
    <scope>NUCLEOTIDE SEQUENCE [LARGE SCALE GENOMIC DNA]</scope>
    <source>
        <strain evidence="1 2">C505</strain>
    </source>
</reference>
<dbReference type="EMBL" id="ACRE02000040">
    <property type="protein sequence ID" value="EGE36878.1"/>
    <property type="molecule type" value="Genomic_DNA"/>
</dbReference>
<accession>F2V0N0</accession>
<protein>
    <recommendedName>
        <fullName evidence="3">DUF4435 domain-containing protein</fullName>
    </recommendedName>
</protein>
<comment type="caution">
    <text evidence="1">The sequence shown here is derived from an EMBL/GenBank/DDBJ whole genome shotgun (WGS) entry which is preliminary data.</text>
</comment>
<dbReference type="Proteomes" id="UP000004668">
    <property type="component" value="Unassembled WGS sequence"/>
</dbReference>
<organism evidence="1 2">
    <name type="scientific">Actinomyces viscosus C505</name>
    <dbReference type="NCBI Taxonomy" id="562973"/>
    <lineage>
        <taxon>Bacteria</taxon>
        <taxon>Bacillati</taxon>
        <taxon>Actinomycetota</taxon>
        <taxon>Actinomycetes</taxon>
        <taxon>Actinomycetales</taxon>
        <taxon>Actinomycetaceae</taxon>
        <taxon>Actinomyces</taxon>
    </lineage>
</organism>
<gene>
    <name evidence="1" type="ORF">HMPREF0059_02238</name>
</gene>
<proteinExistence type="predicted"/>
<evidence type="ECO:0000313" key="2">
    <source>
        <dbReference type="Proteomes" id="UP000004668"/>
    </source>
</evidence>
<evidence type="ECO:0000313" key="1">
    <source>
        <dbReference type="EMBL" id="EGE36878.1"/>
    </source>
</evidence>
<dbReference type="HOGENOM" id="CLU_1052246_0_0_11"/>
<reference evidence="2" key="1">
    <citation type="submission" date="2010-02" db="EMBL/GenBank/DDBJ databases">
        <title>The Genome Sequence of Prevotella oris strain C735.</title>
        <authorList>
            <consortium name="The Broad Institute Genome Sequencing Platform"/>
            <person name="Ward D."/>
            <person name="Feldgarden M."/>
            <person name="Earl A."/>
            <person name="Young S.K."/>
            <person name="Zeng Q."/>
            <person name="Koehrsen M."/>
            <person name="Alvarado L."/>
            <person name="Berlin A."/>
            <person name="Bochicchio J."/>
            <person name="Borenstein D."/>
            <person name="Chapman S.B."/>
            <person name="Chen Z."/>
            <person name="Engels R."/>
            <person name="Freedman E."/>
            <person name="Gellesch M."/>
            <person name="Goldberg J."/>
            <person name="Griggs A."/>
            <person name="Gujja S."/>
            <person name="Heilman E."/>
            <person name="Heiman D."/>
            <person name="Hepburn T."/>
            <person name="Howarth C."/>
            <person name="Jen D."/>
            <person name="Larson L."/>
            <person name="Mehta T."/>
            <person name="Park D."/>
            <person name="Pearson M."/>
            <person name="Roberts A."/>
            <person name="Saif S."/>
            <person name="Shea T."/>
            <person name="Shenoy N."/>
            <person name="Sisk P."/>
            <person name="Stolte C."/>
            <person name="Sykes S."/>
            <person name="Thomson T."/>
            <person name="Walk T."/>
            <person name="White J."/>
            <person name="Yandava C."/>
            <person name="Sibley C.D."/>
            <person name="Field T.R."/>
            <person name="Grinwis M."/>
            <person name="Eshaghurshan C.S."/>
            <person name="Surette M.G."/>
            <person name="Haas B."/>
            <person name="Nusbaum C."/>
            <person name="Birren B."/>
        </authorList>
    </citation>
    <scope>NUCLEOTIDE SEQUENCE [LARGE SCALE GENOMIC DNA]</scope>
    <source>
        <strain evidence="2">C505</strain>
    </source>
</reference>
<sequence length="264" mass="30652">MEGDLVKKILVVEGNHDKKFFERWAMLAGLKIRVEIIDNVDVPNDVVEQHELCSGARSRILVGATIAEQTHEGRQFVRFIADRDMGQNLEEFESCPCLLITDYPAIESYGMSKDVIDWFNSDQCNNRLRMDHQIYSDLCGVLYELYEYRKCDPHREGPNYESGAKKKSEIKDFDSAKAFGYHNGVDSPTKRVVAKDPRPYAYGHDIIGVLYHVYRTEFKLEHYEDFGKAEKDFRGSILDVGAHKDEKMFRDLWAFFNGDDRRDE</sequence>
<evidence type="ECO:0008006" key="3">
    <source>
        <dbReference type="Google" id="ProtNLM"/>
    </source>
</evidence>
<dbReference type="AlphaFoldDB" id="F2V0N0"/>